<comment type="caution">
    <text evidence="2">The sequence shown here is derived from an EMBL/GenBank/DDBJ whole genome shotgun (WGS) entry which is preliminary data.</text>
</comment>
<name>A0A0A3IIV0_9BACI</name>
<accession>A0A0A3IIV0</accession>
<evidence type="ECO:0000313" key="2">
    <source>
        <dbReference type="EMBL" id="KGR82743.1"/>
    </source>
</evidence>
<evidence type="ECO:0000259" key="1">
    <source>
        <dbReference type="Pfam" id="PF14267"/>
    </source>
</evidence>
<evidence type="ECO:0000313" key="3">
    <source>
        <dbReference type="Proteomes" id="UP000030437"/>
    </source>
</evidence>
<keyword evidence="3" id="KW-1185">Reference proteome</keyword>
<sequence length="282" mass="31882">MVEMTFGKTIKMFLIDGDPSGRLTCELSNWTGLAYRIPRTEVKKCNDRPNLNSTGVYMLFGRNDEDKEAVYIGEAEEVYTRLQSHLREKDFWNEVIVFISKDENLNKAHIKYIENKLYEKAKTANRYDVVNGNIPPMPSIAESDRAEMDEFISNLEMLVNMLGHKLFVDIKDTSETNAEELLYIKGARGADAKGVQTQEGFVVLQGSKIASSVVNSFSERLTAKRNDLIHTQKVQILNGEYVVIEDLLFSSPSLAAEIVMGRSANGLTEWKDRLGKTLKDLV</sequence>
<feature type="domain" description="DUF4357" evidence="1">
    <location>
        <begin position="225"/>
        <end position="278"/>
    </location>
</feature>
<dbReference type="InterPro" id="IPR025579">
    <property type="entry name" value="DUF4357"/>
</dbReference>
<organism evidence="2 3">
    <name type="scientific">Lysinibacillus odysseyi 34hs-1 = NBRC 100172</name>
    <dbReference type="NCBI Taxonomy" id="1220589"/>
    <lineage>
        <taxon>Bacteria</taxon>
        <taxon>Bacillati</taxon>
        <taxon>Bacillota</taxon>
        <taxon>Bacilli</taxon>
        <taxon>Bacillales</taxon>
        <taxon>Bacillaceae</taxon>
        <taxon>Lysinibacillus</taxon>
    </lineage>
</organism>
<reference evidence="2 3" key="1">
    <citation type="submission" date="2014-02" db="EMBL/GenBank/DDBJ databases">
        <title>Draft genome sequence of Lysinibacillus odysseyi NBRC 100172.</title>
        <authorList>
            <person name="Zhang F."/>
            <person name="Wang G."/>
            <person name="Zhang L."/>
        </authorList>
    </citation>
    <scope>NUCLEOTIDE SEQUENCE [LARGE SCALE GENOMIC DNA]</scope>
    <source>
        <strain evidence="2 3">NBRC 100172</strain>
    </source>
</reference>
<dbReference type="EMBL" id="JPVP01000059">
    <property type="protein sequence ID" value="KGR82743.1"/>
    <property type="molecule type" value="Genomic_DNA"/>
</dbReference>
<proteinExistence type="predicted"/>
<dbReference type="Proteomes" id="UP000030437">
    <property type="component" value="Unassembled WGS sequence"/>
</dbReference>
<dbReference type="STRING" id="1220589.CD32_18000"/>
<protein>
    <submittedName>
        <fullName evidence="2">Methionine sulfoxide reductase</fullName>
    </submittedName>
</protein>
<gene>
    <name evidence="2" type="ORF">CD32_18000</name>
</gene>
<dbReference type="CDD" id="cd10447">
    <property type="entry name" value="GIY-YIG_unchar_2"/>
    <property type="match status" value="1"/>
</dbReference>
<dbReference type="AlphaFoldDB" id="A0A0A3IIV0"/>
<dbReference type="Pfam" id="PF14267">
    <property type="entry name" value="DUF4357"/>
    <property type="match status" value="1"/>
</dbReference>
<dbReference type="eggNOG" id="COG0322">
    <property type="taxonomic scope" value="Bacteria"/>
</dbReference>